<feature type="transmembrane region" description="Helical" evidence="6">
    <location>
        <begin position="76"/>
        <end position="93"/>
    </location>
</feature>
<keyword evidence="3 6" id="KW-0812">Transmembrane</keyword>
<keyword evidence="9" id="KW-1185">Reference proteome</keyword>
<dbReference type="PANTHER" id="PTHR33545:SF9">
    <property type="entry name" value="UPF0750 MEMBRANE PROTEIN YITE"/>
    <property type="match status" value="1"/>
</dbReference>
<feature type="transmembrane region" description="Helical" evidence="6">
    <location>
        <begin position="105"/>
        <end position="124"/>
    </location>
</feature>
<name>G9WHA7_9LACO</name>
<feature type="domain" description="DUF2179" evidence="7">
    <location>
        <begin position="218"/>
        <end position="272"/>
    </location>
</feature>
<feature type="transmembrane region" description="Helical" evidence="6">
    <location>
        <begin position="170"/>
        <end position="187"/>
    </location>
</feature>
<proteinExistence type="predicted"/>
<evidence type="ECO:0000256" key="6">
    <source>
        <dbReference type="SAM" id="Phobius"/>
    </source>
</evidence>
<dbReference type="eggNOG" id="COG1284">
    <property type="taxonomic scope" value="Bacteria"/>
</dbReference>
<organism evidence="8 9">
    <name type="scientific">Oenococcus kitaharae DSM 17330</name>
    <dbReference type="NCBI Taxonomy" id="1045004"/>
    <lineage>
        <taxon>Bacteria</taxon>
        <taxon>Bacillati</taxon>
        <taxon>Bacillota</taxon>
        <taxon>Bacilli</taxon>
        <taxon>Lactobacillales</taxon>
        <taxon>Lactobacillaceae</taxon>
        <taxon>Oenococcus</taxon>
    </lineage>
</organism>
<keyword evidence="5 6" id="KW-0472">Membrane</keyword>
<feature type="transmembrane region" description="Helical" evidence="6">
    <location>
        <begin position="49"/>
        <end position="69"/>
    </location>
</feature>
<comment type="subcellular location">
    <subcellularLocation>
        <location evidence="1">Cell membrane</location>
        <topology evidence="1">Multi-pass membrane protein</topology>
    </subcellularLocation>
</comment>
<keyword evidence="2" id="KW-1003">Cell membrane</keyword>
<evidence type="ECO:0000256" key="4">
    <source>
        <dbReference type="ARBA" id="ARBA00022989"/>
    </source>
</evidence>
<dbReference type="PATRIC" id="fig|1045004.4.peg.1646"/>
<evidence type="ECO:0000256" key="3">
    <source>
        <dbReference type="ARBA" id="ARBA00022692"/>
    </source>
</evidence>
<dbReference type="Pfam" id="PF02588">
    <property type="entry name" value="YitT_membrane"/>
    <property type="match status" value="1"/>
</dbReference>
<dbReference type="STRING" id="336988.NT96_02035"/>
<keyword evidence="4 6" id="KW-1133">Transmembrane helix</keyword>
<comment type="caution">
    <text evidence="8">The sequence shown here is derived from an EMBL/GenBank/DDBJ whole genome shotgun (WGS) entry which is preliminary data.</text>
</comment>
<dbReference type="Gene3D" id="3.30.70.120">
    <property type="match status" value="1"/>
</dbReference>
<evidence type="ECO:0000313" key="8">
    <source>
        <dbReference type="EMBL" id="EHN59752.1"/>
    </source>
</evidence>
<reference evidence="8 9" key="1">
    <citation type="journal article" date="2012" name="PLoS ONE">
        <title>Functional divergence in the genus oenococcus as predicted by genome sequencing of the newly-described species, Oenococcus kitaharae.</title>
        <authorList>
            <person name="Borneman A.R."/>
            <person name="McCarthy J.M."/>
            <person name="Chambers P.J."/>
            <person name="Bartowsky E.J."/>
        </authorList>
    </citation>
    <scope>NUCLEOTIDE SEQUENCE [LARGE SCALE GENOMIC DNA]</scope>
    <source>
        <strain evidence="9">DSM17330</strain>
    </source>
</reference>
<accession>G9WHA7</accession>
<evidence type="ECO:0000313" key="9">
    <source>
        <dbReference type="Proteomes" id="UP000004959"/>
    </source>
</evidence>
<dbReference type="GO" id="GO:0005886">
    <property type="term" value="C:plasma membrane"/>
    <property type="evidence" value="ECO:0007669"/>
    <property type="project" value="UniProtKB-SubCell"/>
</dbReference>
<evidence type="ECO:0000256" key="2">
    <source>
        <dbReference type="ARBA" id="ARBA00022475"/>
    </source>
</evidence>
<dbReference type="AlphaFoldDB" id="G9WHA7"/>
<dbReference type="CDD" id="cd16380">
    <property type="entry name" value="YitT_C"/>
    <property type="match status" value="1"/>
</dbReference>
<sequence length="279" mass="30693">MLEKHKWLQWLVMLAALEIIVLSLNFFYVPAGIAAGGSTGISILLDEAFHFNRALSVLVINLLMIGLAFIFLKRQVIAKIAFGSFAIPLLMWLTPTAKLVDDPLLAMVIAGSVFGLGIALLYHVGASSGGSTVPPMILKKFFNLNTSVGLLIIDGLIIICNIFVSGSNAFFLAIFSQVITTIVMRYIESGFDHKKMFSIMSETHLLEIKQLIEHEFDHGFTILQVVGGKSKDDKEMLIVVVKNADYRTFIREVKRIDPNAFITSSNITEVHGGITGIYG</sequence>
<evidence type="ECO:0000256" key="5">
    <source>
        <dbReference type="ARBA" id="ARBA00023136"/>
    </source>
</evidence>
<evidence type="ECO:0000256" key="1">
    <source>
        <dbReference type="ARBA" id="ARBA00004651"/>
    </source>
</evidence>
<evidence type="ECO:0000259" key="7">
    <source>
        <dbReference type="Pfam" id="PF10035"/>
    </source>
</evidence>
<gene>
    <name evidence="8" type="ORF">OKIT_1677</name>
</gene>
<dbReference type="Proteomes" id="UP000004959">
    <property type="component" value="Chromosome"/>
</dbReference>
<dbReference type="EMBL" id="AFVZ01000001">
    <property type="protein sequence ID" value="EHN59752.1"/>
    <property type="molecule type" value="Genomic_DNA"/>
</dbReference>
<protein>
    <submittedName>
        <fullName evidence="8">Hypothetical membrane spanning protein</fullName>
    </submittedName>
</protein>
<feature type="transmembrane region" description="Helical" evidence="6">
    <location>
        <begin position="144"/>
        <end position="164"/>
    </location>
</feature>
<dbReference type="Pfam" id="PF10035">
    <property type="entry name" value="DUF2179"/>
    <property type="match status" value="1"/>
</dbReference>
<feature type="transmembrane region" description="Helical" evidence="6">
    <location>
        <begin position="7"/>
        <end position="29"/>
    </location>
</feature>
<dbReference type="PANTHER" id="PTHR33545">
    <property type="entry name" value="UPF0750 MEMBRANE PROTEIN YITT-RELATED"/>
    <property type="match status" value="1"/>
</dbReference>
<dbReference type="InterPro" id="IPR019264">
    <property type="entry name" value="DUF2179"/>
</dbReference>
<dbReference type="PIRSF" id="PIRSF006483">
    <property type="entry name" value="Membrane_protein_YitT"/>
    <property type="match status" value="1"/>
</dbReference>
<dbReference type="HOGENOM" id="CLU_063199_1_1_9"/>
<dbReference type="InterPro" id="IPR015867">
    <property type="entry name" value="N-reg_PII/ATP_PRibTrfase_C"/>
</dbReference>
<dbReference type="InterPro" id="IPR051461">
    <property type="entry name" value="UPF0750_membrane"/>
</dbReference>
<dbReference type="InterPro" id="IPR003740">
    <property type="entry name" value="YitT"/>
</dbReference>